<proteinExistence type="inferred from homology"/>
<evidence type="ECO:0000256" key="1">
    <source>
        <dbReference type="ARBA" id="ARBA00004613"/>
    </source>
</evidence>
<keyword evidence="3" id="KW-0732">Signal</keyword>
<comment type="subcellular location">
    <subcellularLocation>
        <location evidence="4">Cell outer membrane</location>
        <topology evidence="4">Multi-pass membrane protein</topology>
    </subcellularLocation>
    <subcellularLocation>
        <location evidence="1">Secreted</location>
    </subcellularLocation>
</comment>
<reference evidence="8 9" key="1">
    <citation type="submission" date="2019-01" db="EMBL/GenBank/DDBJ databases">
        <authorList>
            <person name="B I."/>
            <person name="Ch S."/>
            <person name="Ch V.R."/>
        </authorList>
    </citation>
    <scope>NUCLEOTIDE SEQUENCE [LARGE SCALE GENOMIC DNA]</scope>
    <source>
        <strain evidence="8 9">JC507</strain>
    </source>
</reference>
<accession>A0ABY2R1X4</accession>
<evidence type="ECO:0000259" key="7">
    <source>
        <dbReference type="PROSITE" id="PS50234"/>
    </source>
</evidence>
<keyword evidence="4" id="KW-0813">Transport</keyword>
<dbReference type="PROSITE" id="PS52016">
    <property type="entry name" value="TONB_DEPENDENT_REC_3"/>
    <property type="match status" value="1"/>
</dbReference>
<name>A0ABY2R1X4_9FLAO</name>
<dbReference type="InterPro" id="IPR026444">
    <property type="entry name" value="Secre_tail"/>
</dbReference>
<evidence type="ECO:0000256" key="4">
    <source>
        <dbReference type="PROSITE-ProRule" id="PRU01360"/>
    </source>
</evidence>
<dbReference type="Pfam" id="PF18962">
    <property type="entry name" value="Por_Secre_tail"/>
    <property type="match status" value="1"/>
</dbReference>
<evidence type="ECO:0000256" key="2">
    <source>
        <dbReference type="ARBA" id="ARBA00022525"/>
    </source>
</evidence>
<keyword evidence="6" id="KW-1133">Transmembrane helix</keyword>
<dbReference type="PANTHER" id="PTHR47763">
    <property type="entry name" value="ALPHA-PROTEIN KINASE VWKA"/>
    <property type="match status" value="1"/>
</dbReference>
<feature type="transmembrane region" description="Helical" evidence="6">
    <location>
        <begin position="49"/>
        <end position="69"/>
    </location>
</feature>
<feature type="domain" description="VWFA" evidence="7">
    <location>
        <begin position="464"/>
        <end position="651"/>
    </location>
</feature>
<keyword evidence="4" id="KW-0998">Cell outer membrane</keyword>
<protein>
    <submittedName>
        <fullName evidence="8">T9SS type A sorting domain-containing protein</fullName>
    </submittedName>
</protein>
<dbReference type="Pfam" id="PF25106">
    <property type="entry name" value="VWA_4"/>
    <property type="match status" value="1"/>
</dbReference>
<gene>
    <name evidence="8" type="ORF">EK417_19365</name>
</gene>
<dbReference type="SUPFAM" id="SSF53300">
    <property type="entry name" value="vWA-like"/>
    <property type="match status" value="1"/>
</dbReference>
<dbReference type="RefSeq" id="WP_136523091.1">
    <property type="nucleotide sequence ID" value="NZ_SDLV01000055.1"/>
</dbReference>
<dbReference type="Pfam" id="PF07715">
    <property type="entry name" value="Plug"/>
    <property type="match status" value="1"/>
</dbReference>
<sequence length="771" mass="85880">MENNHIDQQFNEASKLSEEPTVFPGFDKVWGKIEEKLDKKEEKKKIIPIWLPYGIAASLMIGLGAFYFMNKKEAAEPLQPVIVENKVSNSSGNKVDIAKTDSTIKENIRKEKLPLSVPDPIAYQSSAVVGTDSYKTHPSCNIPTVKAPDKITASLPPIYNDTLKTKEIDEVVVTAYGIKKSYKSVTASSTVMIASTDKNPVHSPAAVSSLAGRVAGIEVSTGIKKHDAILIRGTRSMDGHSTAPLYIVDGIILGRESGFLNALDPKKIKELKVLKGLEAAALYGSKANNGVIVITTKGLSTAEIEKLKKVSSESEEKVLKEPEEPEKKLPKAGQLTAGEINDFSKWDYWKDIAVPTLDEYKNTWKFFPDKRISVQLVNKDRKPVIGEKVKLLDDKKNIIWEAVSDNLGNVELWISPMTGDNSDSEKYYLSDGSGQIISSNLRTFKNGQNLIILDKTCLQKRVLDLAFVVDATGSMGDEISYLQSELLDVLKKTERQLKNTTVRYGSVFYRDQGDEYVTRKFDFSDKAEDLVEFIKKQNAGGGGDTPEAVVEALKISVEELKWSHENSAKIMFLILDAPPHHSEQNIKELYSTIKNAAKKGITIIPLAASDTDKQTEYLMRTFALLTNGTYTFLTDDSGIGNSHIKPTIDSYEVEKLNDLLLRLILQRAVLPECSAGISNDNINKKMEKEIDSQIDSKTVVFPNPTKGLMQIKTRKSIEELFVYDLAGKIIMRKEKLPEGKNSIDLTSYPQGIYLVRIHTNDQWETFKVIKN</sequence>
<dbReference type="SUPFAM" id="SSF56935">
    <property type="entry name" value="Porins"/>
    <property type="match status" value="1"/>
</dbReference>
<dbReference type="Gene3D" id="3.40.50.410">
    <property type="entry name" value="von Willebrand factor, type A domain"/>
    <property type="match status" value="1"/>
</dbReference>
<dbReference type="InterPro" id="IPR036465">
    <property type="entry name" value="vWFA_dom_sf"/>
</dbReference>
<evidence type="ECO:0000256" key="5">
    <source>
        <dbReference type="SAM" id="MobiDB-lite"/>
    </source>
</evidence>
<dbReference type="NCBIfam" id="TIGR04183">
    <property type="entry name" value="Por_Secre_tail"/>
    <property type="match status" value="1"/>
</dbReference>
<dbReference type="CDD" id="cd00198">
    <property type="entry name" value="vWFA"/>
    <property type="match status" value="1"/>
</dbReference>
<organism evidence="8 9">
    <name type="scientific">Chryseobacterium candidae</name>
    <dbReference type="NCBI Taxonomy" id="1978493"/>
    <lineage>
        <taxon>Bacteria</taxon>
        <taxon>Pseudomonadati</taxon>
        <taxon>Bacteroidota</taxon>
        <taxon>Flavobacteriia</taxon>
        <taxon>Flavobacteriales</taxon>
        <taxon>Weeksellaceae</taxon>
        <taxon>Chryseobacterium group</taxon>
        <taxon>Chryseobacterium</taxon>
    </lineage>
</organism>
<dbReference type="EMBL" id="SDLV01000055">
    <property type="protein sequence ID" value="THV56305.1"/>
    <property type="molecule type" value="Genomic_DNA"/>
</dbReference>
<comment type="caution">
    <text evidence="8">The sequence shown here is derived from an EMBL/GenBank/DDBJ whole genome shotgun (WGS) entry which is preliminary data.</text>
</comment>
<dbReference type="InterPro" id="IPR012910">
    <property type="entry name" value="Plug_dom"/>
</dbReference>
<dbReference type="InterPro" id="IPR052969">
    <property type="entry name" value="Thr-specific_kinase-like"/>
</dbReference>
<dbReference type="InterPro" id="IPR056861">
    <property type="entry name" value="HMCN1-like_VWA"/>
</dbReference>
<dbReference type="Proteomes" id="UP000306038">
    <property type="component" value="Unassembled WGS sequence"/>
</dbReference>
<dbReference type="SMART" id="SM00327">
    <property type="entry name" value="VWA"/>
    <property type="match status" value="1"/>
</dbReference>
<evidence type="ECO:0000256" key="6">
    <source>
        <dbReference type="SAM" id="Phobius"/>
    </source>
</evidence>
<comment type="similarity">
    <text evidence="4">Belongs to the TonB-dependent receptor family.</text>
</comment>
<keyword evidence="2" id="KW-0964">Secreted</keyword>
<keyword evidence="4 6" id="KW-0812">Transmembrane</keyword>
<dbReference type="PANTHER" id="PTHR47763:SF1">
    <property type="entry name" value="DUF659 DOMAIN-CONTAINING PROTEIN"/>
    <property type="match status" value="1"/>
</dbReference>
<keyword evidence="9" id="KW-1185">Reference proteome</keyword>
<dbReference type="InterPro" id="IPR002035">
    <property type="entry name" value="VWF_A"/>
</dbReference>
<dbReference type="InterPro" id="IPR039426">
    <property type="entry name" value="TonB-dep_rcpt-like"/>
</dbReference>
<dbReference type="Gene3D" id="2.170.130.10">
    <property type="entry name" value="TonB-dependent receptor, plug domain"/>
    <property type="match status" value="1"/>
</dbReference>
<evidence type="ECO:0000256" key="3">
    <source>
        <dbReference type="ARBA" id="ARBA00022729"/>
    </source>
</evidence>
<feature type="region of interest" description="Disordered" evidence="5">
    <location>
        <begin position="314"/>
        <end position="333"/>
    </location>
</feature>
<evidence type="ECO:0000313" key="9">
    <source>
        <dbReference type="Proteomes" id="UP000306038"/>
    </source>
</evidence>
<feature type="compositionally biased region" description="Basic and acidic residues" evidence="5">
    <location>
        <begin position="314"/>
        <end position="329"/>
    </location>
</feature>
<evidence type="ECO:0000313" key="8">
    <source>
        <dbReference type="EMBL" id="THV56305.1"/>
    </source>
</evidence>
<keyword evidence="4 6" id="KW-0472">Membrane</keyword>
<dbReference type="PROSITE" id="PS50234">
    <property type="entry name" value="VWFA"/>
    <property type="match status" value="1"/>
</dbReference>
<dbReference type="InterPro" id="IPR037066">
    <property type="entry name" value="Plug_dom_sf"/>
</dbReference>
<keyword evidence="4" id="KW-1134">Transmembrane beta strand</keyword>